<evidence type="ECO:0000256" key="1">
    <source>
        <dbReference type="ARBA" id="ARBA00004903"/>
    </source>
</evidence>
<organism evidence="10 11">
    <name type="scientific">Ignavigranum ruoffiae</name>
    <dbReference type="NCBI Taxonomy" id="89093"/>
    <lineage>
        <taxon>Bacteria</taxon>
        <taxon>Bacillati</taxon>
        <taxon>Bacillota</taxon>
        <taxon>Bacilli</taxon>
        <taxon>Lactobacillales</taxon>
        <taxon>Aerococcaceae</taxon>
        <taxon>Ignavigranum</taxon>
    </lineage>
</organism>
<dbReference type="GO" id="GO:0046452">
    <property type="term" value="P:dihydrofolate metabolic process"/>
    <property type="evidence" value="ECO:0007669"/>
    <property type="project" value="TreeGrafter"/>
</dbReference>
<evidence type="ECO:0000256" key="8">
    <source>
        <dbReference type="RuleBase" id="RU004474"/>
    </source>
</evidence>
<dbReference type="PANTHER" id="PTHR48069">
    <property type="entry name" value="DIHYDROFOLATE REDUCTASE"/>
    <property type="match status" value="1"/>
</dbReference>
<evidence type="ECO:0000256" key="7">
    <source>
        <dbReference type="PIRNR" id="PIRNR000194"/>
    </source>
</evidence>
<dbReference type="InterPro" id="IPR012259">
    <property type="entry name" value="DHFR"/>
</dbReference>
<evidence type="ECO:0000259" key="9">
    <source>
        <dbReference type="PROSITE" id="PS51330"/>
    </source>
</evidence>
<dbReference type="InterPro" id="IPR017925">
    <property type="entry name" value="DHFR_CS"/>
</dbReference>
<comment type="pathway">
    <text evidence="1 7">Cofactor biosynthesis; tetrahydrofolate biosynthesis; 5,6,7,8-tetrahydrofolate from 7,8-dihydrofolate: step 1/1.</text>
</comment>
<protein>
    <recommendedName>
        <fullName evidence="3 7">Dihydrofolate reductase</fullName>
        <ecNumber evidence="3 7">1.5.1.3</ecNumber>
    </recommendedName>
</protein>
<dbReference type="RefSeq" id="WP_092569786.1">
    <property type="nucleotide sequence ID" value="NZ_CALUDV010000004.1"/>
</dbReference>
<dbReference type="PROSITE" id="PS00075">
    <property type="entry name" value="DHFR_1"/>
    <property type="match status" value="1"/>
</dbReference>
<dbReference type="Proteomes" id="UP000198833">
    <property type="component" value="Unassembled WGS sequence"/>
</dbReference>
<comment type="similarity">
    <text evidence="2 7 8">Belongs to the dihydrofolate reductase family.</text>
</comment>
<proteinExistence type="inferred from homology"/>
<gene>
    <name evidence="10" type="ORF">SAMN04488558_101158</name>
</gene>
<comment type="catalytic activity">
    <reaction evidence="7">
        <text>(6S)-5,6,7,8-tetrahydrofolate + NADP(+) = 7,8-dihydrofolate + NADPH + H(+)</text>
        <dbReference type="Rhea" id="RHEA:15009"/>
        <dbReference type="ChEBI" id="CHEBI:15378"/>
        <dbReference type="ChEBI" id="CHEBI:57451"/>
        <dbReference type="ChEBI" id="CHEBI:57453"/>
        <dbReference type="ChEBI" id="CHEBI:57783"/>
        <dbReference type="ChEBI" id="CHEBI:58349"/>
        <dbReference type="EC" id="1.5.1.3"/>
    </reaction>
</comment>
<dbReference type="GO" id="GO:0046654">
    <property type="term" value="P:tetrahydrofolate biosynthetic process"/>
    <property type="evidence" value="ECO:0007669"/>
    <property type="project" value="UniProtKB-UniPathway"/>
</dbReference>
<dbReference type="InterPro" id="IPR001796">
    <property type="entry name" value="DHFR_dom"/>
</dbReference>
<dbReference type="EMBL" id="FOEN01000001">
    <property type="protein sequence ID" value="SEP59867.1"/>
    <property type="molecule type" value="Genomic_DNA"/>
</dbReference>
<dbReference type="UniPathway" id="UPA00077">
    <property type="reaction ID" value="UER00158"/>
</dbReference>
<dbReference type="GO" id="GO:0004146">
    <property type="term" value="F:dihydrofolate reductase activity"/>
    <property type="evidence" value="ECO:0007669"/>
    <property type="project" value="UniProtKB-EC"/>
</dbReference>
<dbReference type="Gene3D" id="3.40.430.10">
    <property type="entry name" value="Dihydrofolate Reductase, subunit A"/>
    <property type="match status" value="1"/>
</dbReference>
<evidence type="ECO:0000256" key="6">
    <source>
        <dbReference type="ARBA" id="ARBA00023002"/>
    </source>
</evidence>
<dbReference type="PANTHER" id="PTHR48069:SF3">
    <property type="entry name" value="DIHYDROFOLATE REDUCTASE"/>
    <property type="match status" value="1"/>
</dbReference>
<dbReference type="CDD" id="cd00209">
    <property type="entry name" value="DHFR"/>
    <property type="match status" value="1"/>
</dbReference>
<evidence type="ECO:0000256" key="3">
    <source>
        <dbReference type="ARBA" id="ARBA00012856"/>
    </source>
</evidence>
<dbReference type="OrthoDB" id="9804315at2"/>
<dbReference type="PIRSF" id="PIRSF000194">
    <property type="entry name" value="DHFR"/>
    <property type="match status" value="1"/>
</dbReference>
<dbReference type="PROSITE" id="PS51330">
    <property type="entry name" value="DHFR_2"/>
    <property type="match status" value="1"/>
</dbReference>
<dbReference type="STRING" id="89093.SAMN04488558_101158"/>
<keyword evidence="5 7" id="KW-0521">NADP</keyword>
<dbReference type="GO" id="GO:0006730">
    <property type="term" value="P:one-carbon metabolic process"/>
    <property type="evidence" value="ECO:0007669"/>
    <property type="project" value="UniProtKB-KW"/>
</dbReference>
<name>A0A1H8Z6I6_9LACT</name>
<evidence type="ECO:0000313" key="11">
    <source>
        <dbReference type="Proteomes" id="UP000198833"/>
    </source>
</evidence>
<feature type="domain" description="DHFR" evidence="9">
    <location>
        <begin position="1"/>
        <end position="161"/>
    </location>
</feature>
<dbReference type="PRINTS" id="PR00070">
    <property type="entry name" value="DHFR"/>
</dbReference>
<dbReference type="GO" id="GO:0005829">
    <property type="term" value="C:cytosol"/>
    <property type="evidence" value="ECO:0007669"/>
    <property type="project" value="TreeGrafter"/>
</dbReference>
<keyword evidence="4 7" id="KW-0554">One-carbon metabolism</keyword>
<evidence type="ECO:0000256" key="4">
    <source>
        <dbReference type="ARBA" id="ARBA00022563"/>
    </source>
</evidence>
<dbReference type="AlphaFoldDB" id="A0A1H8Z6I6"/>
<sequence length="167" mass="19531">MLTLVYAQDLNGAIGYENHLPWTLPKDVKFFKEVTMGHPILMGRKTFDSLNQRLLPGRQSVVVTRDQEYGKDIEGLTVVHSIDEILELGKDQEIMVIGGAEVFKMVWEHTDQIIRTLIEDKFSADTFMPELDRKEWRLSKVIVGEVDEKNPYKHQFEWWQRREPASE</sequence>
<dbReference type="EC" id="1.5.1.3" evidence="3 7"/>
<reference evidence="10 11" key="1">
    <citation type="submission" date="2016-10" db="EMBL/GenBank/DDBJ databases">
        <authorList>
            <person name="de Groot N.N."/>
        </authorList>
    </citation>
    <scope>NUCLEOTIDE SEQUENCE [LARGE SCALE GENOMIC DNA]</scope>
    <source>
        <strain evidence="10 11">DSM 15695</strain>
    </source>
</reference>
<comment type="function">
    <text evidence="7">Key enzyme in folate metabolism. Catalyzes an essential reaction for de novo glycine and purine synthesis, and for DNA precursor synthesis.</text>
</comment>
<dbReference type="Pfam" id="PF00186">
    <property type="entry name" value="DHFR_1"/>
    <property type="match status" value="1"/>
</dbReference>
<dbReference type="GO" id="GO:0050661">
    <property type="term" value="F:NADP binding"/>
    <property type="evidence" value="ECO:0007669"/>
    <property type="project" value="InterPro"/>
</dbReference>
<dbReference type="GO" id="GO:0046655">
    <property type="term" value="P:folic acid metabolic process"/>
    <property type="evidence" value="ECO:0007669"/>
    <property type="project" value="TreeGrafter"/>
</dbReference>
<dbReference type="InterPro" id="IPR024072">
    <property type="entry name" value="DHFR-like_dom_sf"/>
</dbReference>
<dbReference type="SUPFAM" id="SSF53597">
    <property type="entry name" value="Dihydrofolate reductase-like"/>
    <property type="match status" value="1"/>
</dbReference>
<keyword evidence="6 7" id="KW-0560">Oxidoreductase</keyword>
<evidence type="ECO:0000256" key="5">
    <source>
        <dbReference type="ARBA" id="ARBA00022857"/>
    </source>
</evidence>
<keyword evidence="11" id="KW-1185">Reference proteome</keyword>
<evidence type="ECO:0000313" key="10">
    <source>
        <dbReference type="EMBL" id="SEP59867.1"/>
    </source>
</evidence>
<evidence type="ECO:0000256" key="2">
    <source>
        <dbReference type="ARBA" id="ARBA00009539"/>
    </source>
</evidence>
<accession>A0A1H8Z6I6</accession>